<sequence>MVQSVRLSARSNVQEELKQIRQHLLDEKEALLQSSSQLPPSLELEISVCEQALCKCAEGCYGYCDSCGESIELNRLKADPLVRYCLACSSRYKIE</sequence>
<evidence type="ECO:0000256" key="3">
    <source>
        <dbReference type="ARBA" id="ARBA00022833"/>
    </source>
</evidence>
<keyword evidence="7" id="KW-1185">Reference proteome</keyword>
<evidence type="ECO:0000313" key="7">
    <source>
        <dbReference type="Proteomes" id="UP000250744"/>
    </source>
</evidence>
<dbReference type="Proteomes" id="UP000250744">
    <property type="component" value="Unassembled WGS sequence"/>
</dbReference>
<keyword evidence="1" id="KW-0479">Metal-binding</keyword>
<dbReference type="OrthoDB" id="6064855at2"/>
<evidence type="ECO:0000313" key="6">
    <source>
        <dbReference type="EMBL" id="RAU18475.1"/>
    </source>
</evidence>
<dbReference type="SUPFAM" id="SSF57716">
    <property type="entry name" value="Glucocorticoid receptor-like (DNA-binding domain)"/>
    <property type="match status" value="1"/>
</dbReference>
<feature type="zinc finger region" description="dksA C4-type" evidence="4">
    <location>
        <begin position="64"/>
        <end position="88"/>
    </location>
</feature>
<keyword evidence="2" id="KW-0863">Zinc-finger</keyword>
<gene>
    <name evidence="6" type="ORF">DN062_06790</name>
</gene>
<dbReference type="InterPro" id="IPR000962">
    <property type="entry name" value="Znf_DskA_TraR"/>
</dbReference>
<protein>
    <submittedName>
        <fullName evidence="6">TraR/DksA family transcriptional regulator</fullName>
    </submittedName>
</protein>
<comment type="caution">
    <text evidence="6">The sequence shown here is derived from an EMBL/GenBank/DDBJ whole genome shotgun (WGS) entry which is preliminary data.</text>
</comment>
<evidence type="ECO:0000256" key="2">
    <source>
        <dbReference type="ARBA" id="ARBA00022771"/>
    </source>
</evidence>
<keyword evidence="3" id="KW-0862">Zinc</keyword>
<dbReference type="PROSITE" id="PS01102">
    <property type="entry name" value="ZF_DKSA_1"/>
    <property type="match status" value="1"/>
</dbReference>
<evidence type="ECO:0000256" key="4">
    <source>
        <dbReference type="PROSITE-ProRule" id="PRU00510"/>
    </source>
</evidence>
<dbReference type="AlphaFoldDB" id="A0A364NNL4"/>
<dbReference type="RefSeq" id="WP_112158580.1">
    <property type="nucleotide sequence ID" value="NZ_QKRX01000004.1"/>
</dbReference>
<dbReference type="Gene3D" id="1.20.120.910">
    <property type="entry name" value="DksA, coiled-coil domain"/>
    <property type="match status" value="1"/>
</dbReference>
<proteinExistence type="predicted"/>
<evidence type="ECO:0000259" key="5">
    <source>
        <dbReference type="Pfam" id="PF01258"/>
    </source>
</evidence>
<accession>A0A364NNL4</accession>
<name>A0A364NNL4_9GAMM</name>
<dbReference type="GO" id="GO:0008270">
    <property type="term" value="F:zinc ion binding"/>
    <property type="evidence" value="ECO:0007669"/>
    <property type="project" value="UniProtKB-KW"/>
</dbReference>
<reference evidence="6 7" key="1">
    <citation type="submission" date="2018-06" db="EMBL/GenBank/DDBJ databases">
        <title>Nitrincola tibetense sp. nov., isolated from Lake XuguoCo on Tibetan Plateau.</title>
        <authorList>
            <person name="Xing P."/>
        </authorList>
    </citation>
    <scope>NUCLEOTIDE SEQUENCE [LARGE SCALE GENOMIC DNA]</scope>
    <source>
        <strain evidence="7">xg18</strain>
    </source>
</reference>
<dbReference type="EMBL" id="QKRX01000004">
    <property type="protein sequence ID" value="RAU18475.1"/>
    <property type="molecule type" value="Genomic_DNA"/>
</dbReference>
<evidence type="ECO:0000256" key="1">
    <source>
        <dbReference type="ARBA" id="ARBA00022723"/>
    </source>
</evidence>
<dbReference type="Pfam" id="PF01258">
    <property type="entry name" value="zf-dskA_traR"/>
    <property type="match status" value="1"/>
</dbReference>
<dbReference type="InterPro" id="IPR020458">
    <property type="entry name" value="Znf_DskA_TraR_CS"/>
</dbReference>
<feature type="domain" description="Zinc finger DksA/TraR C4-type" evidence="5">
    <location>
        <begin position="61"/>
        <end position="92"/>
    </location>
</feature>
<organism evidence="6 7">
    <name type="scientific">Nitrincola tibetensis</name>
    <dbReference type="NCBI Taxonomy" id="2219697"/>
    <lineage>
        <taxon>Bacteria</taxon>
        <taxon>Pseudomonadati</taxon>
        <taxon>Pseudomonadota</taxon>
        <taxon>Gammaproteobacteria</taxon>
        <taxon>Oceanospirillales</taxon>
        <taxon>Oceanospirillaceae</taxon>
        <taxon>Nitrincola</taxon>
    </lineage>
</organism>
<dbReference type="PROSITE" id="PS51128">
    <property type="entry name" value="ZF_DKSA_2"/>
    <property type="match status" value="1"/>
</dbReference>